<evidence type="ECO:0000313" key="2">
    <source>
        <dbReference type="Proteomes" id="UP000732619"/>
    </source>
</evidence>
<accession>A0A8T3VMH9</accession>
<name>A0A8T3VMH9_METOL</name>
<dbReference type="AlphaFoldDB" id="A0A8T3VMH9"/>
<dbReference type="Proteomes" id="UP000732619">
    <property type="component" value="Unassembled WGS sequence"/>
</dbReference>
<reference evidence="1" key="1">
    <citation type="submission" date="2019-04" db="EMBL/GenBank/DDBJ databases">
        <title>Evolution of Biomass-Degrading Anaerobic Consortia Revealed by Metagenomics.</title>
        <authorList>
            <person name="Peng X."/>
        </authorList>
    </citation>
    <scope>NUCLEOTIDE SEQUENCE</scope>
    <source>
        <strain evidence="1">SIG14</strain>
    </source>
</reference>
<sequence>MLSEEELRRLIESLSIREIIEPALDNWTAYESTGKTIINLKTGKVQGIGLNMNKLLDMDHDNDHIELYKIESEEELYDEEEILEDDEYERFLEFKLKKEEKEEYFDDYDPELLEEFCKIESIDKKERQIKILIEDYEEYHFNNYQDFEHSIILRYYDEEDYTY</sequence>
<proteinExistence type="predicted"/>
<dbReference type="EMBL" id="SUTG01000027">
    <property type="protein sequence ID" value="MBE6512724.1"/>
    <property type="molecule type" value="Genomic_DNA"/>
</dbReference>
<organism evidence="1 2">
    <name type="scientific">Methanobrevibacter olleyae</name>
    <dbReference type="NCBI Taxonomy" id="294671"/>
    <lineage>
        <taxon>Archaea</taxon>
        <taxon>Methanobacteriati</taxon>
        <taxon>Methanobacteriota</taxon>
        <taxon>Methanomada group</taxon>
        <taxon>Methanobacteria</taxon>
        <taxon>Methanobacteriales</taxon>
        <taxon>Methanobacteriaceae</taxon>
        <taxon>Methanobrevibacter</taxon>
    </lineage>
</organism>
<gene>
    <name evidence="1" type="ORF">E7Z75_06250</name>
</gene>
<comment type="caution">
    <text evidence="1">The sequence shown here is derived from an EMBL/GenBank/DDBJ whole genome shotgun (WGS) entry which is preliminary data.</text>
</comment>
<protein>
    <submittedName>
        <fullName evidence="1">Uncharacterized protein</fullName>
    </submittedName>
</protein>
<evidence type="ECO:0000313" key="1">
    <source>
        <dbReference type="EMBL" id="MBE6512724.1"/>
    </source>
</evidence>